<evidence type="ECO:0000256" key="3">
    <source>
        <dbReference type="ARBA" id="ARBA00022630"/>
    </source>
</evidence>
<evidence type="ECO:0000259" key="7">
    <source>
        <dbReference type="PROSITE" id="PS51702"/>
    </source>
</evidence>
<dbReference type="AlphaFoldDB" id="A0A1I4Z4Y4"/>
<evidence type="ECO:0000313" key="8">
    <source>
        <dbReference type="EMBL" id="SFN45335.1"/>
    </source>
</evidence>
<dbReference type="GO" id="GO:0071949">
    <property type="term" value="F:FAD binding"/>
    <property type="evidence" value="ECO:0007669"/>
    <property type="project" value="InterPro"/>
</dbReference>
<dbReference type="PROSITE" id="PS51702">
    <property type="entry name" value="HTH_MU"/>
    <property type="match status" value="1"/>
</dbReference>
<evidence type="ECO:0000256" key="4">
    <source>
        <dbReference type="ARBA" id="ARBA00022827"/>
    </source>
</evidence>
<reference evidence="8 9" key="1">
    <citation type="submission" date="2016-10" db="EMBL/GenBank/DDBJ databases">
        <authorList>
            <person name="de Groot N.N."/>
        </authorList>
    </citation>
    <scope>NUCLEOTIDE SEQUENCE [LARGE SCALE GENOMIC DNA]</scope>
    <source>
        <strain evidence="8 9">CGMCC 1.7659</strain>
    </source>
</reference>
<dbReference type="InterPro" id="IPR016171">
    <property type="entry name" value="Vanillyl_alc_oxidase_C-sub2"/>
</dbReference>
<name>A0A1I4Z4Y4_9GAMM</name>
<dbReference type="Gene3D" id="1.10.45.10">
    <property type="entry name" value="Vanillyl-alcohol Oxidase, Chain A, domain 4"/>
    <property type="match status" value="1"/>
</dbReference>
<dbReference type="OrthoDB" id="9811557at2"/>
<keyword evidence="5" id="KW-0560">Oxidoreductase</keyword>
<dbReference type="InterPro" id="IPR016164">
    <property type="entry name" value="FAD-linked_Oxase-like_C"/>
</dbReference>
<dbReference type="GO" id="GO:0016491">
    <property type="term" value="F:oxidoreductase activity"/>
    <property type="evidence" value="ECO:0007669"/>
    <property type="project" value="UniProtKB-KW"/>
</dbReference>
<dbReference type="PANTHER" id="PTHR42934">
    <property type="entry name" value="GLYCOLATE OXIDASE SUBUNIT GLCD"/>
    <property type="match status" value="1"/>
</dbReference>
<evidence type="ECO:0000256" key="1">
    <source>
        <dbReference type="ARBA" id="ARBA00001974"/>
    </source>
</evidence>
<feature type="domain" description="FAD-binding PCMH-type" evidence="6">
    <location>
        <begin position="37"/>
        <end position="216"/>
    </location>
</feature>
<dbReference type="InterPro" id="IPR003314">
    <property type="entry name" value="Mu-type_HTH"/>
</dbReference>
<dbReference type="Proteomes" id="UP000198575">
    <property type="component" value="Unassembled WGS sequence"/>
</dbReference>
<dbReference type="FunFam" id="1.10.45.10:FF:000001">
    <property type="entry name" value="D-lactate dehydrogenase mitochondrial"/>
    <property type="match status" value="1"/>
</dbReference>
<evidence type="ECO:0000256" key="5">
    <source>
        <dbReference type="ARBA" id="ARBA00023002"/>
    </source>
</evidence>
<dbReference type="InterPro" id="IPR036318">
    <property type="entry name" value="FAD-bd_PCMH-like_sf"/>
</dbReference>
<dbReference type="RefSeq" id="WP_092409061.1">
    <property type="nucleotide sequence ID" value="NZ_FOVF01000022.1"/>
</dbReference>
<dbReference type="GO" id="GO:0003677">
    <property type="term" value="F:DNA binding"/>
    <property type="evidence" value="ECO:0007669"/>
    <property type="project" value="InterPro"/>
</dbReference>
<proteinExistence type="inferred from homology"/>
<keyword evidence="9" id="KW-1185">Reference proteome</keyword>
<comment type="similarity">
    <text evidence="2">Belongs to the FAD-binding oxidoreductase/transferase type 4 family.</text>
</comment>
<dbReference type="InterPro" id="IPR006094">
    <property type="entry name" value="Oxid_FAD_bind_N"/>
</dbReference>
<dbReference type="STRING" id="578942.SAMN05216289_12262"/>
<dbReference type="FunFam" id="3.30.70.2740:FF:000001">
    <property type="entry name" value="D-lactate dehydrogenase mitochondrial"/>
    <property type="match status" value="1"/>
</dbReference>
<dbReference type="InterPro" id="IPR016166">
    <property type="entry name" value="FAD-bd_PCMH"/>
</dbReference>
<accession>A0A1I4Z4Y4</accession>
<dbReference type="SUPFAM" id="SSF55103">
    <property type="entry name" value="FAD-linked oxidases, C-terminal domain"/>
    <property type="match status" value="1"/>
</dbReference>
<evidence type="ECO:0000259" key="6">
    <source>
        <dbReference type="PROSITE" id="PS51387"/>
    </source>
</evidence>
<dbReference type="PANTHER" id="PTHR42934:SF2">
    <property type="entry name" value="GLYCOLATE OXIDASE SUBUNIT GLCD"/>
    <property type="match status" value="1"/>
</dbReference>
<organism evidence="8 9">
    <name type="scientific">Dokdonella immobilis</name>
    <dbReference type="NCBI Taxonomy" id="578942"/>
    <lineage>
        <taxon>Bacteria</taxon>
        <taxon>Pseudomonadati</taxon>
        <taxon>Pseudomonadota</taxon>
        <taxon>Gammaproteobacteria</taxon>
        <taxon>Lysobacterales</taxon>
        <taxon>Rhodanobacteraceae</taxon>
        <taxon>Dokdonella</taxon>
    </lineage>
</organism>
<dbReference type="Gene3D" id="3.30.465.10">
    <property type="match status" value="1"/>
</dbReference>
<dbReference type="InterPro" id="IPR016169">
    <property type="entry name" value="FAD-bd_PCMH_sub2"/>
</dbReference>
<dbReference type="SUPFAM" id="SSF56176">
    <property type="entry name" value="FAD-binding/transporter-associated domain-like"/>
    <property type="match status" value="1"/>
</dbReference>
<evidence type="ECO:0000313" key="9">
    <source>
        <dbReference type="Proteomes" id="UP000198575"/>
    </source>
</evidence>
<dbReference type="EMBL" id="FOVF01000022">
    <property type="protein sequence ID" value="SFN45335.1"/>
    <property type="molecule type" value="Genomic_DNA"/>
</dbReference>
<dbReference type="InterPro" id="IPR051914">
    <property type="entry name" value="FAD-linked_OxidoTrans_Type4"/>
</dbReference>
<protein>
    <submittedName>
        <fullName evidence="8">D-lactate dehydrogenase</fullName>
    </submittedName>
</protein>
<dbReference type="Pfam" id="PF01565">
    <property type="entry name" value="FAD_binding_4"/>
    <property type="match status" value="1"/>
</dbReference>
<sequence length="459" mass="48409">MSLPTSTRTALGAIFAADALSTEPAECLAYAYDNSRRESLPDAVVFPTREEQVVALVRLCREHAIPLTARGRGTNTTGASVPVSAGIVASFERMNRILRIDPDNRMAVVEPGVLNADLQAALKPHGFFWAPDPTSAPYCSIAGNIACNAGGPRAVKYGATRDNVLALRAVNGRGESFRCGKPTSKGATGYDLTRLLVGSEGTLAVITEATLKLTPLASDKRTLRATYVDIGAAASAVARIMAQPVTPCALEYMDDQALRLARNHAGGSIPEAGAMLIIEIDGETDALPSAVAAIRKAASVDGLLELHAASDAAEVATLWAARKALSPALRTIAPNKINEDVVVPVSRVPDLIAGLRDISLRHGIPIVTFGHAGNGNIHVNLLYRPEDPTQAANAPACLSEVFDLVFALDGTLSGEHGIGLVKREFMPRAIDAVSLDLMRRIKAQFDPDGILNPGKLLPD</sequence>
<feature type="domain" description="HTH Mu-type" evidence="7">
    <location>
        <begin position="1"/>
        <end position="19"/>
    </location>
</feature>
<gene>
    <name evidence="8" type="ORF">SAMN05216289_12262</name>
</gene>
<dbReference type="Gene3D" id="3.30.70.2190">
    <property type="match status" value="1"/>
</dbReference>
<dbReference type="InterPro" id="IPR004113">
    <property type="entry name" value="FAD-bd_oxidored_4_C"/>
</dbReference>
<dbReference type="Pfam" id="PF02913">
    <property type="entry name" value="FAD-oxidase_C"/>
    <property type="match status" value="1"/>
</dbReference>
<evidence type="ECO:0000256" key="2">
    <source>
        <dbReference type="ARBA" id="ARBA00008000"/>
    </source>
</evidence>
<comment type="cofactor">
    <cofactor evidence="1">
        <name>FAD</name>
        <dbReference type="ChEBI" id="CHEBI:57692"/>
    </cofactor>
</comment>
<keyword evidence="4" id="KW-0274">FAD</keyword>
<dbReference type="PROSITE" id="PS51387">
    <property type="entry name" value="FAD_PCMH"/>
    <property type="match status" value="1"/>
</dbReference>
<keyword evidence="3" id="KW-0285">Flavoprotein</keyword>
<dbReference type="Gene3D" id="3.30.70.2740">
    <property type="match status" value="1"/>
</dbReference>